<accession>A0A0U5J7A1</accession>
<dbReference type="Proteomes" id="UP000069902">
    <property type="component" value="Chromosome cPNK"/>
</dbReference>
<evidence type="ECO:0000256" key="1">
    <source>
        <dbReference type="SAM" id="MobiDB-lite"/>
    </source>
</evidence>
<dbReference type="AlphaFoldDB" id="A0A0U5J7A1"/>
<dbReference type="PATRIC" id="fig|389348.3.peg.369"/>
<feature type="compositionally biased region" description="Basic residues" evidence="1">
    <location>
        <begin position="48"/>
        <end position="60"/>
    </location>
</feature>
<sequence>MNRFIIYFFCLLACFIGLTGTLKGQGIHLKSSNQKHDKSSEKSVQPNTKKHSTPITSQKKKQTGGIAFTCPAAKWSGLQADFYYHFTLTHITTQNPTVVKHARKTIQAYIASNVPLKNGHRSLSWIQPGTRGVNSLFFKGEAANFKLNLHNHLMQDPIISPYISPYISAHVDVRGDFSKHLYSSFTVDQMIERKTP</sequence>
<dbReference type="EMBL" id="LN879502">
    <property type="protein sequence ID" value="CUI15961.1"/>
    <property type="molecule type" value="Genomic_DNA"/>
</dbReference>
<proteinExistence type="predicted"/>
<dbReference type="InParanoid" id="A0A0U5J7A1"/>
<evidence type="ECO:0000313" key="2">
    <source>
        <dbReference type="EMBL" id="CUI15961.1"/>
    </source>
</evidence>
<name>A0A0U5J7A1_9BACT</name>
<gene>
    <name evidence="2" type="ORF">PNK_0324</name>
</gene>
<keyword evidence="3" id="KW-1185">Reference proteome</keyword>
<evidence type="ECO:0000313" key="3">
    <source>
        <dbReference type="Proteomes" id="UP000069902"/>
    </source>
</evidence>
<dbReference type="RefSeq" id="WP_059059895.1">
    <property type="nucleotide sequence ID" value="NZ_LN879502.1"/>
</dbReference>
<feature type="region of interest" description="Disordered" evidence="1">
    <location>
        <begin position="31"/>
        <end position="60"/>
    </location>
</feature>
<protein>
    <submittedName>
        <fullName evidence="2">Uncharacterized protein</fullName>
    </submittedName>
</protein>
<organism evidence="2 3">
    <name type="scientific">Candidatus Protochlamydia naegleriophila</name>
    <dbReference type="NCBI Taxonomy" id="389348"/>
    <lineage>
        <taxon>Bacteria</taxon>
        <taxon>Pseudomonadati</taxon>
        <taxon>Chlamydiota</taxon>
        <taxon>Chlamydiia</taxon>
        <taxon>Parachlamydiales</taxon>
        <taxon>Parachlamydiaceae</taxon>
        <taxon>Candidatus Protochlamydia</taxon>
    </lineage>
</organism>
<dbReference type="KEGG" id="pnl:PNK_0324"/>
<reference evidence="3" key="1">
    <citation type="submission" date="2015-09" db="EMBL/GenBank/DDBJ databases">
        <authorList>
            <person name="Bertelli C."/>
        </authorList>
    </citation>
    <scope>NUCLEOTIDE SEQUENCE [LARGE SCALE GENOMIC DNA]</scope>
    <source>
        <strain evidence="3">KNic</strain>
    </source>
</reference>